<reference evidence="1 2" key="1">
    <citation type="submission" date="2024-02" db="EMBL/GenBank/DDBJ databases">
        <title>Genome analysis and characterization of Microbaculum marinisediminis sp. nov., isolated from marine sediment.</title>
        <authorList>
            <person name="Du Z.-J."/>
            <person name="Ye Y.-Q."/>
            <person name="Zhang Z.-R."/>
            <person name="Yuan S.-M."/>
            <person name="Zhang X.-Y."/>
        </authorList>
    </citation>
    <scope>NUCLEOTIDE SEQUENCE [LARGE SCALE GENOMIC DNA]</scope>
    <source>
        <strain evidence="1 2">SDUM1044001</strain>
    </source>
</reference>
<dbReference type="Proteomes" id="UP001378188">
    <property type="component" value="Unassembled WGS sequence"/>
</dbReference>
<keyword evidence="2" id="KW-1185">Reference proteome</keyword>
<dbReference type="InterPro" id="IPR019285">
    <property type="entry name" value="DUF2336"/>
</dbReference>
<dbReference type="AlphaFoldDB" id="A0AAW9RT48"/>
<comment type="caution">
    <text evidence="1">The sequence shown here is derived from an EMBL/GenBank/DDBJ whole genome shotgun (WGS) entry which is preliminary data.</text>
</comment>
<evidence type="ECO:0000313" key="1">
    <source>
        <dbReference type="EMBL" id="MEJ8572926.1"/>
    </source>
</evidence>
<proteinExistence type="predicted"/>
<accession>A0AAW9RT48</accession>
<gene>
    <name evidence="1" type="ORF">V3328_15655</name>
</gene>
<dbReference type="Pfam" id="PF10098">
    <property type="entry name" value="DUF2336"/>
    <property type="match status" value="1"/>
</dbReference>
<dbReference type="EMBL" id="JAZHOF010000006">
    <property type="protein sequence ID" value="MEJ8572926.1"/>
    <property type="molecule type" value="Genomic_DNA"/>
</dbReference>
<dbReference type="RefSeq" id="WP_340330834.1">
    <property type="nucleotide sequence ID" value="NZ_JAZHOF010000006.1"/>
</dbReference>
<sequence>MLARKSPGSPRRELLHAVSAHLLDERRDYTRRELALFDDVICNLLGQVDLDARIELSAKVADADRPVGELAHRLARDEAIAVAGPVLARYGPFDDGILAGIAATSAQDRLLAIAGRQRLSPAVTEILLGRGSGEVLRVLAGNLGAELSVAAFGRILDSAEADANLLTALSYRADMPASLVPRALDILPPDHRRRLAALIAADRDEGAGLTALPPDWQLRRRQVSGWIARIGDGLTDLDDVVRLLAREDRHDDLAVVLSRFSGLGTQAVMSSLFRADHDAVAVVLRALELSEPAVSAVADLRGRRLNLPSGAKRRMMRAWTVLDSNSAQKIMRLMRARPPG</sequence>
<organism evidence="1 2">
    <name type="scientific">Microbaculum marinum</name>
    <dbReference type="NCBI Taxonomy" id="1764581"/>
    <lineage>
        <taxon>Bacteria</taxon>
        <taxon>Pseudomonadati</taxon>
        <taxon>Pseudomonadota</taxon>
        <taxon>Alphaproteobacteria</taxon>
        <taxon>Hyphomicrobiales</taxon>
        <taxon>Tepidamorphaceae</taxon>
        <taxon>Microbaculum</taxon>
    </lineage>
</organism>
<name>A0AAW9RT48_9HYPH</name>
<evidence type="ECO:0000313" key="2">
    <source>
        <dbReference type="Proteomes" id="UP001378188"/>
    </source>
</evidence>
<protein>
    <submittedName>
        <fullName evidence="1">DUF2336 domain-containing protein</fullName>
    </submittedName>
</protein>